<dbReference type="Gene3D" id="3.40.50.2300">
    <property type="match status" value="1"/>
</dbReference>
<keyword evidence="1 6" id="KW-0597">Phosphoprotein</keyword>
<dbReference type="GO" id="GO:0006355">
    <property type="term" value="P:regulation of DNA-templated transcription"/>
    <property type="evidence" value="ECO:0007669"/>
    <property type="project" value="InterPro"/>
</dbReference>
<dbReference type="Pfam" id="PF00486">
    <property type="entry name" value="Trans_reg_C"/>
    <property type="match status" value="1"/>
</dbReference>
<keyword evidence="11" id="KW-1185">Reference proteome</keyword>
<proteinExistence type="predicted"/>
<dbReference type="InterPro" id="IPR036388">
    <property type="entry name" value="WH-like_DNA-bd_sf"/>
</dbReference>
<dbReference type="OrthoDB" id="9808843at2"/>
<dbReference type="GO" id="GO:0000156">
    <property type="term" value="F:phosphorelay response regulator activity"/>
    <property type="evidence" value="ECO:0007669"/>
    <property type="project" value="TreeGrafter"/>
</dbReference>
<gene>
    <name evidence="10" type="ORF">CP960_09000</name>
</gene>
<accession>A0A2N1J1U6</accession>
<protein>
    <submittedName>
        <fullName evidence="10">Transcriptional regulator</fullName>
    </submittedName>
</protein>
<dbReference type="PROSITE" id="PS50110">
    <property type="entry name" value="RESPONSE_REGULATORY"/>
    <property type="match status" value="1"/>
</dbReference>
<sequence>MEAFNTRVLLVEDEELARKTLSFYLNTIFDEVVVACDGEEGSRKFQENHALNRAFDLVLTDIKMPNKNGIEMIDDILSLVPNQRFIIVSAHKNEDDLLKLINLRVLGYFVKPLNIDNMMEMLQKAKDEVLADRKTTVSEDFITINKTYTYNKTNDKLYNQETIVKLSKKEADILSVLIDNFGEVVSVESFKKLVWNDINTNDSAFRTVMKRLKDKVKDDDFIISHKGYGYIIEKPFIK</sequence>
<dbReference type="Pfam" id="PF00072">
    <property type="entry name" value="Response_reg"/>
    <property type="match status" value="1"/>
</dbReference>
<keyword evidence="5" id="KW-0804">Transcription</keyword>
<evidence type="ECO:0000256" key="6">
    <source>
        <dbReference type="PROSITE-ProRule" id="PRU00169"/>
    </source>
</evidence>
<keyword evidence="4 7" id="KW-0238">DNA-binding</keyword>
<evidence type="ECO:0000259" key="8">
    <source>
        <dbReference type="PROSITE" id="PS50110"/>
    </source>
</evidence>
<feature type="domain" description="OmpR/PhoB-type" evidence="9">
    <location>
        <begin position="139"/>
        <end position="234"/>
    </location>
</feature>
<reference evidence="10 11" key="1">
    <citation type="submission" date="2017-09" db="EMBL/GenBank/DDBJ databases">
        <title>Genomics of the genus Arcobacter.</title>
        <authorList>
            <person name="Perez-Cataluna A."/>
            <person name="Figueras M.J."/>
            <person name="Salas-Masso N."/>
        </authorList>
    </citation>
    <scope>NUCLEOTIDE SEQUENCE [LARGE SCALE GENOMIC DNA]</scope>
    <source>
        <strain evidence="10 11">DSM 18005</strain>
    </source>
</reference>
<dbReference type="PANTHER" id="PTHR48111:SF1">
    <property type="entry name" value="TWO-COMPONENT RESPONSE REGULATOR ORR33"/>
    <property type="match status" value="1"/>
</dbReference>
<name>A0A2N1J1U6_9BACT</name>
<dbReference type="RefSeq" id="WP_101185084.1">
    <property type="nucleotide sequence ID" value="NZ_CP031218.1"/>
</dbReference>
<feature type="domain" description="Response regulatory" evidence="8">
    <location>
        <begin position="7"/>
        <end position="126"/>
    </location>
</feature>
<evidence type="ECO:0000256" key="7">
    <source>
        <dbReference type="PROSITE-ProRule" id="PRU01091"/>
    </source>
</evidence>
<organism evidence="10 11">
    <name type="scientific">Malaciobacter halophilus</name>
    <dbReference type="NCBI Taxonomy" id="197482"/>
    <lineage>
        <taxon>Bacteria</taxon>
        <taxon>Pseudomonadati</taxon>
        <taxon>Campylobacterota</taxon>
        <taxon>Epsilonproteobacteria</taxon>
        <taxon>Campylobacterales</taxon>
        <taxon>Arcobacteraceae</taxon>
        <taxon>Malaciobacter</taxon>
    </lineage>
</organism>
<dbReference type="SUPFAM" id="SSF46894">
    <property type="entry name" value="C-terminal effector domain of the bipartite response regulators"/>
    <property type="match status" value="1"/>
</dbReference>
<dbReference type="Gene3D" id="1.10.10.10">
    <property type="entry name" value="Winged helix-like DNA-binding domain superfamily/Winged helix DNA-binding domain"/>
    <property type="match status" value="1"/>
</dbReference>
<dbReference type="InterPro" id="IPR011006">
    <property type="entry name" value="CheY-like_superfamily"/>
</dbReference>
<evidence type="ECO:0000256" key="4">
    <source>
        <dbReference type="ARBA" id="ARBA00023125"/>
    </source>
</evidence>
<dbReference type="SMART" id="SM00862">
    <property type="entry name" value="Trans_reg_C"/>
    <property type="match status" value="1"/>
</dbReference>
<evidence type="ECO:0000256" key="2">
    <source>
        <dbReference type="ARBA" id="ARBA00023012"/>
    </source>
</evidence>
<dbReference type="SUPFAM" id="SSF52172">
    <property type="entry name" value="CheY-like"/>
    <property type="match status" value="1"/>
</dbReference>
<dbReference type="InterPro" id="IPR039420">
    <property type="entry name" value="WalR-like"/>
</dbReference>
<dbReference type="EMBL" id="NXIF01000033">
    <property type="protein sequence ID" value="PKI80539.1"/>
    <property type="molecule type" value="Genomic_DNA"/>
</dbReference>
<evidence type="ECO:0000313" key="10">
    <source>
        <dbReference type="EMBL" id="PKI80539.1"/>
    </source>
</evidence>
<dbReference type="GO" id="GO:0005829">
    <property type="term" value="C:cytosol"/>
    <property type="evidence" value="ECO:0007669"/>
    <property type="project" value="TreeGrafter"/>
</dbReference>
<keyword evidence="2" id="KW-0902">Two-component regulatory system</keyword>
<dbReference type="PROSITE" id="PS51755">
    <property type="entry name" value="OMPR_PHOB"/>
    <property type="match status" value="1"/>
</dbReference>
<comment type="caution">
    <text evidence="10">The sequence shown here is derived from an EMBL/GenBank/DDBJ whole genome shotgun (WGS) entry which is preliminary data.</text>
</comment>
<evidence type="ECO:0000256" key="3">
    <source>
        <dbReference type="ARBA" id="ARBA00023015"/>
    </source>
</evidence>
<evidence type="ECO:0000259" key="9">
    <source>
        <dbReference type="PROSITE" id="PS51755"/>
    </source>
</evidence>
<dbReference type="InterPro" id="IPR016032">
    <property type="entry name" value="Sig_transdc_resp-reg_C-effctor"/>
</dbReference>
<dbReference type="PANTHER" id="PTHR48111">
    <property type="entry name" value="REGULATOR OF RPOS"/>
    <property type="match status" value="1"/>
</dbReference>
<keyword evidence="3" id="KW-0805">Transcription regulation</keyword>
<dbReference type="AlphaFoldDB" id="A0A2N1J1U6"/>
<dbReference type="InterPro" id="IPR001867">
    <property type="entry name" value="OmpR/PhoB-type_DNA-bd"/>
</dbReference>
<evidence type="ECO:0000256" key="1">
    <source>
        <dbReference type="ARBA" id="ARBA00022553"/>
    </source>
</evidence>
<feature type="DNA-binding region" description="OmpR/PhoB-type" evidence="7">
    <location>
        <begin position="139"/>
        <end position="234"/>
    </location>
</feature>
<feature type="modified residue" description="4-aspartylphosphate" evidence="6">
    <location>
        <position position="61"/>
    </location>
</feature>
<dbReference type="GO" id="GO:0032993">
    <property type="term" value="C:protein-DNA complex"/>
    <property type="evidence" value="ECO:0007669"/>
    <property type="project" value="TreeGrafter"/>
</dbReference>
<dbReference type="KEGG" id="ahs:AHALO_2529"/>
<evidence type="ECO:0000256" key="5">
    <source>
        <dbReference type="ARBA" id="ARBA00023163"/>
    </source>
</evidence>
<evidence type="ECO:0000313" key="11">
    <source>
        <dbReference type="Proteomes" id="UP000233248"/>
    </source>
</evidence>
<dbReference type="GO" id="GO:0000976">
    <property type="term" value="F:transcription cis-regulatory region binding"/>
    <property type="evidence" value="ECO:0007669"/>
    <property type="project" value="TreeGrafter"/>
</dbReference>
<dbReference type="SMART" id="SM00448">
    <property type="entry name" value="REC"/>
    <property type="match status" value="1"/>
</dbReference>
<dbReference type="Proteomes" id="UP000233248">
    <property type="component" value="Unassembled WGS sequence"/>
</dbReference>
<dbReference type="InterPro" id="IPR001789">
    <property type="entry name" value="Sig_transdc_resp-reg_receiver"/>
</dbReference>